<keyword evidence="5" id="KW-0547">Nucleotide-binding</keyword>
<dbReference type="Gene3D" id="3.30.565.10">
    <property type="entry name" value="Histidine kinase-like ATPase, C-terminal domain"/>
    <property type="match status" value="1"/>
</dbReference>
<gene>
    <name evidence="10" type="ORF">C8D98_2054</name>
</gene>
<evidence type="ECO:0000256" key="7">
    <source>
        <dbReference type="ARBA" id="ARBA00022840"/>
    </source>
</evidence>
<keyword evidence="7" id="KW-0067">ATP-binding</keyword>
<keyword evidence="4" id="KW-0808">Transferase</keyword>
<dbReference type="InterPro" id="IPR036890">
    <property type="entry name" value="HATPase_C_sf"/>
</dbReference>
<evidence type="ECO:0000256" key="2">
    <source>
        <dbReference type="ARBA" id="ARBA00012438"/>
    </source>
</evidence>
<evidence type="ECO:0000256" key="1">
    <source>
        <dbReference type="ARBA" id="ARBA00000085"/>
    </source>
</evidence>
<evidence type="ECO:0000313" key="10">
    <source>
        <dbReference type="EMBL" id="TCK59887.1"/>
    </source>
</evidence>
<dbReference type="PROSITE" id="PS50109">
    <property type="entry name" value="HIS_KIN"/>
    <property type="match status" value="1"/>
</dbReference>
<protein>
    <recommendedName>
        <fullName evidence="2">histidine kinase</fullName>
        <ecNumber evidence="2">2.7.13.3</ecNumber>
    </recommendedName>
</protein>
<dbReference type="InterPro" id="IPR005467">
    <property type="entry name" value="His_kinase_dom"/>
</dbReference>
<keyword evidence="6 10" id="KW-0418">Kinase</keyword>
<reference evidence="10 11" key="1">
    <citation type="submission" date="2019-03" db="EMBL/GenBank/DDBJ databases">
        <title>Genomic Encyclopedia of Type Strains, Phase IV (KMG-IV): sequencing the most valuable type-strain genomes for metagenomic binning, comparative biology and taxonomic classification.</title>
        <authorList>
            <person name="Goeker M."/>
        </authorList>
    </citation>
    <scope>NUCLEOTIDE SEQUENCE [LARGE SCALE GENOMIC DNA]</scope>
    <source>
        <strain evidence="10 11">DSM 24984</strain>
    </source>
</reference>
<evidence type="ECO:0000256" key="5">
    <source>
        <dbReference type="ARBA" id="ARBA00022741"/>
    </source>
</evidence>
<dbReference type="SMART" id="SM00387">
    <property type="entry name" value="HATPase_c"/>
    <property type="match status" value="1"/>
</dbReference>
<evidence type="ECO:0000256" key="3">
    <source>
        <dbReference type="ARBA" id="ARBA00022553"/>
    </source>
</evidence>
<dbReference type="SUPFAM" id="SSF55874">
    <property type="entry name" value="ATPase domain of HSP90 chaperone/DNA topoisomerase II/histidine kinase"/>
    <property type="match status" value="1"/>
</dbReference>
<accession>A0A4R1K788</accession>
<dbReference type="AlphaFoldDB" id="A0A4R1K788"/>
<dbReference type="InterPro" id="IPR004358">
    <property type="entry name" value="Sig_transdc_His_kin-like_C"/>
</dbReference>
<dbReference type="GO" id="GO:0005524">
    <property type="term" value="F:ATP binding"/>
    <property type="evidence" value="ECO:0007669"/>
    <property type="project" value="UniProtKB-KW"/>
</dbReference>
<dbReference type="GO" id="GO:0000155">
    <property type="term" value="F:phosphorelay sensor kinase activity"/>
    <property type="evidence" value="ECO:0007669"/>
    <property type="project" value="InterPro"/>
</dbReference>
<feature type="domain" description="Histidine kinase" evidence="9">
    <location>
        <begin position="313"/>
        <end position="551"/>
    </location>
</feature>
<evidence type="ECO:0000256" key="4">
    <source>
        <dbReference type="ARBA" id="ARBA00022679"/>
    </source>
</evidence>
<dbReference type="Proteomes" id="UP000294614">
    <property type="component" value="Unassembled WGS sequence"/>
</dbReference>
<dbReference type="InterPro" id="IPR003594">
    <property type="entry name" value="HATPase_dom"/>
</dbReference>
<comment type="catalytic activity">
    <reaction evidence="1">
        <text>ATP + protein L-histidine = ADP + protein N-phospho-L-histidine.</text>
        <dbReference type="EC" id="2.7.13.3"/>
    </reaction>
</comment>
<sequence>MDRILKYAIDLDYSKYTSTLREAWRASIEGLNTSIAQYLQQSDVTPEITCRDAAKVDPVAAFGVLEARKHRQRGITLQMFLGLFKYYLWAYLDELEYFGGCEDDRKTAKELIIKVFSRIEHAFVVEWDTLSPELKNSELAVENRLLTNEKNKYLTMFESVFIPLLYLDTNGNIENLNHSALNLFASCDRSGAFYYSDMTVGLPAELNREVQRFIGSINDNSNSILELNLNGRAYVFELRFKRMLDISSKFSGVILSMHDVTEVGNLLSESNSLKKLNAALGEMLDKQQDIRRKHEAELFQMKKLTDMGLMINAIAHQWRQPINALGLYVQDMAEEAACGTVSGEYIDEFRENAMSLISNLSETIDDFRTFYKPDKERSDFDVIKTIGELLRLVGVQFSSKQIDISLECTCGHKNSGCISSHMNIACPQGQTAVFGFSGEFKQVFLNIIYNALYSICERMEREKNLRGRLEVHVSSVNGSVSVTVQDNGTGIPSGVLSKIFDPYFTTKCEGKGTGLGLYMSKMIIEEHMKGSILAENNSTGALFTVRIPSSTVIGLSQKARSGAFGA</sequence>
<dbReference type="EMBL" id="SMGG01000005">
    <property type="protein sequence ID" value="TCK59887.1"/>
    <property type="molecule type" value="Genomic_DNA"/>
</dbReference>
<keyword evidence="11" id="KW-1185">Reference proteome</keyword>
<evidence type="ECO:0000259" key="9">
    <source>
        <dbReference type="PROSITE" id="PS50109"/>
    </source>
</evidence>
<evidence type="ECO:0000256" key="8">
    <source>
        <dbReference type="ARBA" id="ARBA00023012"/>
    </source>
</evidence>
<proteinExistence type="predicted"/>
<dbReference type="RefSeq" id="WP_165871283.1">
    <property type="nucleotide sequence ID" value="NZ_SMGG01000005.1"/>
</dbReference>
<dbReference type="PANTHER" id="PTHR43065:SF10">
    <property type="entry name" value="PEROXIDE STRESS-ACTIVATED HISTIDINE KINASE MAK3"/>
    <property type="match status" value="1"/>
</dbReference>
<dbReference type="SUPFAM" id="SSF47384">
    <property type="entry name" value="Homodimeric domain of signal transducing histidine kinase"/>
    <property type="match status" value="1"/>
</dbReference>
<organism evidence="10 11">
    <name type="scientific">Seleniivibrio woodruffii</name>
    <dbReference type="NCBI Taxonomy" id="1078050"/>
    <lineage>
        <taxon>Bacteria</taxon>
        <taxon>Pseudomonadati</taxon>
        <taxon>Deferribacterota</taxon>
        <taxon>Deferribacteres</taxon>
        <taxon>Deferribacterales</taxon>
        <taxon>Geovibrionaceae</taxon>
        <taxon>Seleniivibrio</taxon>
    </lineage>
</organism>
<keyword evidence="3" id="KW-0597">Phosphoprotein</keyword>
<dbReference type="PRINTS" id="PR00344">
    <property type="entry name" value="BCTRLSENSOR"/>
</dbReference>
<dbReference type="InterPro" id="IPR036097">
    <property type="entry name" value="HisK_dim/P_sf"/>
</dbReference>
<dbReference type="PANTHER" id="PTHR43065">
    <property type="entry name" value="SENSOR HISTIDINE KINASE"/>
    <property type="match status" value="1"/>
</dbReference>
<dbReference type="Pfam" id="PF02518">
    <property type="entry name" value="HATPase_c"/>
    <property type="match status" value="1"/>
</dbReference>
<comment type="caution">
    <text evidence="10">The sequence shown here is derived from an EMBL/GenBank/DDBJ whole genome shotgun (WGS) entry which is preliminary data.</text>
</comment>
<dbReference type="Gene3D" id="3.30.450.20">
    <property type="entry name" value="PAS domain"/>
    <property type="match status" value="1"/>
</dbReference>
<dbReference type="EC" id="2.7.13.3" evidence="2"/>
<evidence type="ECO:0000313" key="11">
    <source>
        <dbReference type="Proteomes" id="UP000294614"/>
    </source>
</evidence>
<keyword evidence="8" id="KW-0902">Two-component regulatory system</keyword>
<evidence type="ECO:0000256" key="6">
    <source>
        <dbReference type="ARBA" id="ARBA00022777"/>
    </source>
</evidence>
<name>A0A4R1K788_9BACT</name>
<dbReference type="Gene3D" id="1.10.287.130">
    <property type="match status" value="1"/>
</dbReference>